<keyword evidence="2" id="KW-0808">Transferase</keyword>
<gene>
    <name evidence="6" type="primary">lcbA</name>
    <name evidence="6" type="ordered locus">CJA_1364</name>
</gene>
<reference evidence="6 7" key="1">
    <citation type="journal article" date="2008" name="J. Bacteriol.">
        <title>Insights into plant cell wall degradation from the genome sequence of the soil bacterium Cellvibrio japonicus.</title>
        <authorList>
            <person name="Deboy R.T."/>
            <person name="Mongodin E.F."/>
            <person name="Fouts D.E."/>
            <person name="Tailford L.E."/>
            <person name="Khouri H."/>
            <person name="Emerson J.B."/>
            <person name="Mohamoud Y."/>
            <person name="Watkins K."/>
            <person name="Henrissat B."/>
            <person name="Gilbert H.J."/>
            <person name="Nelson K.E."/>
        </authorList>
    </citation>
    <scope>NUCLEOTIDE SEQUENCE [LARGE SCALE GENOMIC DNA]</scope>
    <source>
        <strain evidence="6 7">Ueda107</strain>
    </source>
</reference>
<sequence>MPFDIDIQPVDAVITWVDGADPVHAAKLDTYLESIGRKRTGGASKARFHNAGEIDYCITSILKFAPWIRTIFIVTDSQRPQLMSKVQGTPFEDKIKIVDHKIIFAGFDDALPTFNSSSILSMLWRIPGLSEHFLFFNDDFFLIRPVQPLDFFRDDKVVLRGKWCLLPERTLPHILLGRVLKVFKKEKSFSFWAGQQITARRLGLTHRYFRLPHVPHAWRLSTQQKYFELHPDVLRDNIKHRLRTYDQLIGESLAAHLELRDGHALVDNQLFNIQLKPAQQFFWRIKLKLWWADKNSNAAFVCVQSIEAAHPAKQKLIFAWLTKRIGSLENLLDESSKG</sequence>
<dbReference type="InterPro" id="IPR047141">
    <property type="entry name" value="Stealth"/>
</dbReference>
<dbReference type="AlphaFoldDB" id="B3PD00"/>
<evidence type="ECO:0000259" key="5">
    <source>
        <dbReference type="Pfam" id="PF17101"/>
    </source>
</evidence>
<dbReference type="Pfam" id="PF17101">
    <property type="entry name" value="Stealth_CR1"/>
    <property type="match status" value="1"/>
</dbReference>
<evidence type="ECO:0000256" key="1">
    <source>
        <dbReference type="ARBA" id="ARBA00007583"/>
    </source>
</evidence>
<dbReference type="RefSeq" id="WP_012486999.1">
    <property type="nucleotide sequence ID" value="NC_010995.1"/>
</dbReference>
<dbReference type="eggNOG" id="COG0438">
    <property type="taxonomic scope" value="Bacteria"/>
</dbReference>
<evidence type="ECO:0000256" key="3">
    <source>
        <dbReference type="ARBA" id="ARBA00023169"/>
    </source>
</evidence>
<dbReference type="KEGG" id="cja:CJA_1364"/>
<dbReference type="EMBL" id="CP000934">
    <property type="protein sequence ID" value="ACE84088.1"/>
    <property type="molecule type" value="Genomic_DNA"/>
</dbReference>
<dbReference type="STRING" id="498211.CJA_1364"/>
<comment type="similarity">
    <text evidence="1">Belongs to the stealth family.</text>
</comment>
<feature type="domain" description="Stealth protein CR1 conserved region 1" evidence="5">
    <location>
        <begin position="9"/>
        <end position="34"/>
    </location>
</feature>
<dbReference type="Proteomes" id="UP000001036">
    <property type="component" value="Chromosome"/>
</dbReference>
<dbReference type="InterPro" id="IPR021520">
    <property type="entry name" value="Stealth_CR2"/>
</dbReference>
<organism evidence="6 7">
    <name type="scientific">Cellvibrio japonicus (strain Ueda107)</name>
    <name type="common">Pseudomonas fluorescens subsp. cellulosa</name>
    <dbReference type="NCBI Taxonomy" id="498211"/>
    <lineage>
        <taxon>Bacteria</taxon>
        <taxon>Pseudomonadati</taxon>
        <taxon>Pseudomonadota</taxon>
        <taxon>Gammaproteobacteria</taxon>
        <taxon>Cellvibrionales</taxon>
        <taxon>Cellvibrionaceae</taxon>
        <taxon>Cellvibrio</taxon>
    </lineage>
</organism>
<name>B3PD00_CELJU</name>
<evidence type="ECO:0000256" key="2">
    <source>
        <dbReference type="ARBA" id="ARBA00022679"/>
    </source>
</evidence>
<dbReference type="GO" id="GO:0016772">
    <property type="term" value="F:transferase activity, transferring phosphorus-containing groups"/>
    <property type="evidence" value="ECO:0007669"/>
    <property type="project" value="InterPro"/>
</dbReference>
<dbReference type="OrthoDB" id="9776077at2"/>
<dbReference type="GO" id="GO:0000271">
    <property type="term" value="P:polysaccharide biosynthetic process"/>
    <property type="evidence" value="ECO:0007669"/>
    <property type="project" value="UniProtKB-KW"/>
</dbReference>
<evidence type="ECO:0000259" key="4">
    <source>
        <dbReference type="Pfam" id="PF11380"/>
    </source>
</evidence>
<dbReference type="InterPro" id="IPR031358">
    <property type="entry name" value="Stealth_CR1"/>
</dbReference>
<keyword evidence="3" id="KW-0270">Exopolysaccharide synthesis</keyword>
<feature type="domain" description="Stealth protein CR2 conserved region 2" evidence="4">
    <location>
        <begin position="47"/>
        <end position="156"/>
    </location>
</feature>
<proteinExistence type="inferred from homology"/>
<dbReference type="PANTHER" id="PTHR24045:SF0">
    <property type="entry name" value="N-ACETYLGLUCOSAMINE-1-PHOSPHOTRANSFERASE SUBUNITS ALPHA_BETA"/>
    <property type="match status" value="1"/>
</dbReference>
<evidence type="ECO:0000313" key="6">
    <source>
        <dbReference type="EMBL" id="ACE84088.1"/>
    </source>
</evidence>
<accession>B3PD00</accession>
<keyword evidence="7" id="KW-1185">Reference proteome</keyword>
<protein>
    <submittedName>
        <fullName evidence="6">Capsular polysaccharide synthesis</fullName>
    </submittedName>
</protein>
<dbReference type="PANTHER" id="PTHR24045">
    <property type="match status" value="1"/>
</dbReference>
<dbReference type="HOGENOM" id="CLU_043224_1_0_6"/>
<dbReference type="Pfam" id="PF11380">
    <property type="entry name" value="Stealth_CR2"/>
    <property type="match status" value="1"/>
</dbReference>
<evidence type="ECO:0000313" key="7">
    <source>
        <dbReference type="Proteomes" id="UP000001036"/>
    </source>
</evidence>